<dbReference type="OrthoDB" id="2429891at2759"/>
<evidence type="ECO:0000256" key="1">
    <source>
        <dbReference type="SAM" id="MobiDB-lite"/>
    </source>
</evidence>
<dbReference type="InParanoid" id="A0A163KSF6"/>
<dbReference type="EMBL" id="LT552047">
    <property type="protein sequence ID" value="SAL97979.1"/>
    <property type="molecule type" value="Genomic_DNA"/>
</dbReference>
<feature type="region of interest" description="Disordered" evidence="1">
    <location>
        <begin position="257"/>
        <end position="294"/>
    </location>
</feature>
<proteinExistence type="predicted"/>
<protein>
    <submittedName>
        <fullName evidence="2">Uncharacterized protein</fullName>
    </submittedName>
</protein>
<dbReference type="AlphaFoldDB" id="A0A163KSF6"/>
<reference evidence="2" key="1">
    <citation type="submission" date="2016-04" db="EMBL/GenBank/DDBJ databases">
        <authorList>
            <person name="Evans L.H."/>
            <person name="Alamgir A."/>
            <person name="Owens N."/>
            <person name="Weber N.D."/>
            <person name="Virtaneva K."/>
            <person name="Barbian K."/>
            <person name="Babar A."/>
            <person name="Rosenke K."/>
        </authorList>
    </citation>
    <scope>NUCLEOTIDE SEQUENCE [LARGE SCALE GENOMIC DNA]</scope>
    <source>
        <strain evidence="2">CBS 101.48</strain>
    </source>
</reference>
<sequence>MLLLKSNVKSLTQSNGWVRNLGRNLNNSNMMGLSGRLILRSYTSSFSNGKGHDNNSSNNQNRPANTTEEEEKIGNSKDTQQDPFVAKQPPSSSPLESSFSFMPVINIPQTEFAHNAFFSLHRPLLGLADEEEKPFFSKHPPAEDEDDEELASYMMHLRPFEAPDAPGTTKLDQENSTQDKDYTMVTFSTGDSMLPEEEYYMEQTLPMFYMPESDEIVEYLATMQEQLVRQNTLDDDHHSSNTTGRSRRRLRVNALTVTSSTKDQHQESYDTTTPVASKHQRRHQQGLYRHRWNK</sequence>
<dbReference type="Proteomes" id="UP000078561">
    <property type="component" value="Unassembled WGS sequence"/>
</dbReference>
<feature type="region of interest" description="Disordered" evidence="1">
    <location>
        <begin position="46"/>
        <end position="96"/>
    </location>
</feature>
<accession>A0A163KSF6</accession>
<gene>
    <name evidence="2" type="primary">ABSGL_03506.1 scaffold 4609</name>
</gene>
<keyword evidence="3" id="KW-1185">Reference proteome</keyword>
<evidence type="ECO:0000313" key="2">
    <source>
        <dbReference type="EMBL" id="SAL97979.1"/>
    </source>
</evidence>
<evidence type="ECO:0000313" key="3">
    <source>
        <dbReference type="Proteomes" id="UP000078561"/>
    </source>
</evidence>
<feature type="compositionally biased region" description="Basic residues" evidence="1">
    <location>
        <begin position="278"/>
        <end position="294"/>
    </location>
</feature>
<name>A0A163KSF6_ABSGL</name>
<organism evidence="2">
    <name type="scientific">Absidia glauca</name>
    <name type="common">Pin mould</name>
    <dbReference type="NCBI Taxonomy" id="4829"/>
    <lineage>
        <taxon>Eukaryota</taxon>
        <taxon>Fungi</taxon>
        <taxon>Fungi incertae sedis</taxon>
        <taxon>Mucoromycota</taxon>
        <taxon>Mucoromycotina</taxon>
        <taxon>Mucoromycetes</taxon>
        <taxon>Mucorales</taxon>
        <taxon>Cunninghamellaceae</taxon>
        <taxon>Absidia</taxon>
    </lineage>
</organism>